<gene>
    <name evidence="2" type="ORF">NG900_06165</name>
</gene>
<dbReference type="InterPro" id="IPR016117">
    <property type="entry name" value="ArgJ-like_dom_sf"/>
</dbReference>
<reference evidence="2" key="2">
    <citation type="journal article" date="2023" name="Front. Microbiol.">
        <title>Ralstonia chuxiongensis sp. nov., Ralstonia mojiangensis sp. nov., and Ralstonia soli sp. nov., isolated from tobacco fields, are three novel species in the family Burkholderiaceae.</title>
        <authorList>
            <person name="Lu C.H."/>
            <person name="Zhang Y.Y."/>
            <person name="Jiang N."/>
            <person name="Chen W."/>
            <person name="Shao X."/>
            <person name="Zhao Z.M."/>
            <person name="Lu W.L."/>
            <person name="Hu X."/>
            <person name="Xi Y.X."/>
            <person name="Zou S.Y."/>
            <person name="Wei Q.J."/>
            <person name="Lin Z.L."/>
            <person name="Gong L."/>
            <person name="Gai X.T."/>
            <person name="Zhang L.Q."/>
            <person name="Li J.Y."/>
            <person name="Jin Y."/>
            <person name="Xia Z.Y."/>
        </authorList>
    </citation>
    <scope>NUCLEOTIDE SEQUENCE</scope>
    <source>
        <strain evidence="2">21MJYT02-11</strain>
    </source>
</reference>
<protein>
    <submittedName>
        <fullName evidence="2">P1 family peptidase</fullName>
    </submittedName>
</protein>
<evidence type="ECO:0000256" key="1">
    <source>
        <dbReference type="ARBA" id="ARBA00007068"/>
    </source>
</evidence>
<dbReference type="Gene3D" id="3.60.70.12">
    <property type="entry name" value="L-amino peptidase D-ALA esterase/amidase"/>
    <property type="match status" value="1"/>
</dbReference>
<comment type="caution">
    <text evidence="2">The sequence shown here is derived from an EMBL/GenBank/DDBJ whole genome shotgun (WGS) entry which is preliminary data.</text>
</comment>
<dbReference type="PANTHER" id="PTHR36512:SF3">
    <property type="entry name" value="BLR5678 PROTEIN"/>
    <property type="match status" value="1"/>
</dbReference>
<proteinExistence type="inferred from homology"/>
<keyword evidence="3" id="KW-1185">Reference proteome</keyword>
<organism evidence="2 3">
    <name type="scientific">Ralstonia soli</name>
    <dbReference type="NCBI Taxonomy" id="2953896"/>
    <lineage>
        <taxon>Bacteria</taxon>
        <taxon>Pseudomonadati</taxon>
        <taxon>Pseudomonadota</taxon>
        <taxon>Betaproteobacteria</taxon>
        <taxon>Burkholderiales</taxon>
        <taxon>Burkholderiaceae</taxon>
        <taxon>Ralstonia</taxon>
    </lineage>
</organism>
<evidence type="ECO:0000313" key="3">
    <source>
        <dbReference type="Proteomes" id="UP001162811"/>
    </source>
</evidence>
<dbReference type="RefSeq" id="WP_252677977.1">
    <property type="nucleotide sequence ID" value="NZ_JAMXHT010000002.1"/>
</dbReference>
<sequence length="384" mass="40988">MSLIPPAKLRGRQLGLPFVGQTGPNNAITDVSGVEVGYFTRIDEPPHAEHGTGPARTGVTTIFPCGRAHPDRSVWAGQFSLNGNGEMTGSHWIHDAGYFAGPIALTNSHSVGMVHHGVTRWMIRNVPNMREHHHWYLPVVAETYDGLTNDITAQHITEADVLAALDSAKGGAVAEGNVGGGTGMQCYEFKGGTGTSSRRVVVDTQAYNVGVLVQANFGIREELSVLGVPVGRFWPEDAILTQAGQTETGSVIVIIATDAPLHPVQLQRLAKRGALGIGRTGTTGGVNSGDIMLAFTTHDSRLWNPAELVHGSHVKTVSYLEDNLVDEISRAAAHATEEAVINAMLAAQAMSCIKPEGLTLRAIDPNRLIHMLERYRPLSGLVDG</sequence>
<accession>A0ABT1AHI9</accession>
<dbReference type="CDD" id="cd02253">
    <property type="entry name" value="DmpA"/>
    <property type="match status" value="1"/>
</dbReference>
<evidence type="ECO:0000313" key="2">
    <source>
        <dbReference type="EMBL" id="MCO5397786.1"/>
    </source>
</evidence>
<dbReference type="Pfam" id="PF03576">
    <property type="entry name" value="Peptidase_S58"/>
    <property type="match status" value="1"/>
</dbReference>
<dbReference type="PANTHER" id="PTHR36512">
    <property type="entry name" value="D-AMINOPEPTIDASE"/>
    <property type="match status" value="1"/>
</dbReference>
<comment type="similarity">
    <text evidence="1">Belongs to the peptidase S58 family.</text>
</comment>
<dbReference type="SUPFAM" id="SSF56266">
    <property type="entry name" value="DmpA/ArgJ-like"/>
    <property type="match status" value="1"/>
</dbReference>
<dbReference type="Proteomes" id="UP001162811">
    <property type="component" value="Unassembled WGS sequence"/>
</dbReference>
<name>A0ABT1AHI9_9RALS</name>
<dbReference type="EMBL" id="JAMXHT010000002">
    <property type="protein sequence ID" value="MCO5397786.1"/>
    <property type="molecule type" value="Genomic_DNA"/>
</dbReference>
<dbReference type="InterPro" id="IPR005321">
    <property type="entry name" value="Peptidase_S58_DmpA"/>
</dbReference>
<reference evidence="2" key="1">
    <citation type="submission" date="2022-06" db="EMBL/GenBank/DDBJ databases">
        <authorList>
            <person name="Lu C.-H."/>
        </authorList>
    </citation>
    <scope>NUCLEOTIDE SEQUENCE</scope>
    <source>
        <strain evidence="2">21MJYT02-11</strain>
    </source>
</reference>